<gene>
    <name evidence="3" type="primary">trbJ</name>
    <name evidence="3" type="ORF">C3Y92_02175</name>
</gene>
<dbReference type="AlphaFoldDB" id="A0A4P6HJW0"/>
<feature type="coiled-coil region" evidence="1">
    <location>
        <begin position="173"/>
        <end position="225"/>
    </location>
</feature>
<accession>A0A4P6HJW0</accession>
<name>A0A4P6HJW0_9BACT</name>
<feature type="coiled-coil region" evidence="1">
    <location>
        <begin position="49"/>
        <end position="90"/>
    </location>
</feature>
<dbReference type="RefSeq" id="WP_129349072.1">
    <property type="nucleotide sequence ID" value="NZ_CP026538.1"/>
</dbReference>
<evidence type="ECO:0000256" key="2">
    <source>
        <dbReference type="SAM" id="SignalP"/>
    </source>
</evidence>
<keyword evidence="2" id="KW-0732">Signal</keyword>
<evidence type="ECO:0000256" key="1">
    <source>
        <dbReference type="SAM" id="Coils"/>
    </source>
</evidence>
<dbReference type="KEGG" id="dcb:C3Y92_02175"/>
<dbReference type="NCBIfam" id="TIGR02780">
    <property type="entry name" value="TrbJ_Ti"/>
    <property type="match status" value="1"/>
</dbReference>
<organism evidence="3 4">
    <name type="scientific">Solidesulfovibrio carbinolicus</name>
    <dbReference type="NCBI Taxonomy" id="296842"/>
    <lineage>
        <taxon>Bacteria</taxon>
        <taxon>Pseudomonadati</taxon>
        <taxon>Thermodesulfobacteriota</taxon>
        <taxon>Desulfovibrionia</taxon>
        <taxon>Desulfovibrionales</taxon>
        <taxon>Desulfovibrionaceae</taxon>
        <taxon>Solidesulfovibrio</taxon>
    </lineage>
</organism>
<evidence type="ECO:0000313" key="3">
    <source>
        <dbReference type="EMBL" id="QAZ66110.1"/>
    </source>
</evidence>
<keyword evidence="4" id="KW-1185">Reference proteome</keyword>
<keyword evidence="1" id="KW-0175">Coiled coil</keyword>
<dbReference type="Proteomes" id="UP000293296">
    <property type="component" value="Chromosome"/>
</dbReference>
<evidence type="ECO:0000313" key="4">
    <source>
        <dbReference type="Proteomes" id="UP000293296"/>
    </source>
</evidence>
<feature type="chain" id="PRO_5020676942" evidence="2">
    <location>
        <begin position="27"/>
        <end position="272"/>
    </location>
</feature>
<dbReference type="InterPro" id="IPR014147">
    <property type="entry name" value="T4SS_TrbJ"/>
</dbReference>
<dbReference type="OrthoDB" id="5449665at2"/>
<reference evidence="3 4" key="1">
    <citation type="submission" date="2018-02" db="EMBL/GenBank/DDBJ databases">
        <title>Genome sequence of Desulfovibrio carbinolicus DSM 3852.</title>
        <authorList>
            <person name="Wilbanks E."/>
            <person name="Skennerton C.T."/>
            <person name="Orphan V.J."/>
        </authorList>
    </citation>
    <scope>NUCLEOTIDE SEQUENCE [LARGE SCALE GENOMIC DNA]</scope>
    <source>
        <strain evidence="3 4">DSM 3852</strain>
    </source>
</reference>
<feature type="signal peptide" evidence="2">
    <location>
        <begin position="1"/>
        <end position="26"/>
    </location>
</feature>
<proteinExistence type="predicted"/>
<protein>
    <submittedName>
        <fullName evidence="3">P-type conjugative transfer protein TrbJ</fullName>
    </submittedName>
</protein>
<sequence>MKISSLSSAFVCSFLMVFVFSNSSNAQYVVHCTNCSDTFTQSLERVTNLEKLQQVYKQVTEAIKQTEQQIELVQKNIDQLENMVKNTVSLPDKLRTKILGTFQKLSSLSQSLNLQRGDASALSQIFSSTYAGTGTIRDLAKSTRETMESAAGTFDEMRKKWSDEVDRSQQAAFQESGMQIQDLEQKATELESQLNDLLTTPDGQMKALEAGNQLATMQLQEAQKLRSLLSISVQASVQKTMKDEKNQQIEEEAWKGVLSTDKIGNYTSKTDF</sequence>
<dbReference type="EMBL" id="CP026538">
    <property type="protein sequence ID" value="QAZ66110.1"/>
    <property type="molecule type" value="Genomic_DNA"/>
</dbReference>